<comment type="similarity">
    <text evidence="1">Belongs to the YggT family.</text>
</comment>
<keyword evidence="2" id="KW-0812">Transmembrane</keyword>
<dbReference type="InterPro" id="IPR003425">
    <property type="entry name" value="CCB3/YggT"/>
</dbReference>
<dbReference type="Pfam" id="PF02325">
    <property type="entry name" value="CCB3_YggT"/>
    <property type="match status" value="1"/>
</dbReference>
<protein>
    <submittedName>
        <fullName evidence="3">YggT family protein</fullName>
    </submittedName>
</protein>
<dbReference type="RefSeq" id="WP_089859811.1">
    <property type="nucleotide sequence ID" value="NZ_FOTI01000006.1"/>
</dbReference>
<evidence type="ECO:0000256" key="1">
    <source>
        <dbReference type="ARBA" id="ARBA00010894"/>
    </source>
</evidence>
<evidence type="ECO:0000256" key="2">
    <source>
        <dbReference type="SAM" id="Phobius"/>
    </source>
</evidence>
<evidence type="ECO:0000313" key="3">
    <source>
        <dbReference type="EMBL" id="SFL28672.1"/>
    </source>
</evidence>
<dbReference type="EMBL" id="FOTI01000006">
    <property type="protein sequence ID" value="SFL28672.1"/>
    <property type="molecule type" value="Genomic_DNA"/>
</dbReference>
<evidence type="ECO:0000313" key="4">
    <source>
        <dbReference type="Proteomes" id="UP000199006"/>
    </source>
</evidence>
<gene>
    <name evidence="3" type="ORF">SAMN02983006_00724</name>
</gene>
<reference evidence="3 4" key="1">
    <citation type="submission" date="2016-10" db="EMBL/GenBank/DDBJ databases">
        <authorList>
            <person name="de Groot N.N."/>
        </authorList>
    </citation>
    <scope>NUCLEOTIDE SEQUENCE [LARGE SCALE GENOMIC DNA]</scope>
    <source>
        <strain evidence="3 4">ATCC 51327</strain>
    </source>
</reference>
<dbReference type="GO" id="GO:0016020">
    <property type="term" value="C:membrane"/>
    <property type="evidence" value="ECO:0007669"/>
    <property type="project" value="InterPro"/>
</dbReference>
<dbReference type="Proteomes" id="UP000199006">
    <property type="component" value="Unassembled WGS sequence"/>
</dbReference>
<dbReference type="OrthoDB" id="283553at2"/>
<keyword evidence="4" id="KW-1185">Reference proteome</keyword>
<dbReference type="STRING" id="29563.SAMN02983006_00724"/>
<feature type="transmembrane region" description="Helical" evidence="2">
    <location>
        <begin position="7"/>
        <end position="28"/>
    </location>
</feature>
<organism evidence="3 4">
    <name type="scientific">Halanaerobium salsuginis</name>
    <dbReference type="NCBI Taxonomy" id="29563"/>
    <lineage>
        <taxon>Bacteria</taxon>
        <taxon>Bacillati</taxon>
        <taxon>Bacillota</taxon>
        <taxon>Clostridia</taxon>
        <taxon>Halanaerobiales</taxon>
        <taxon>Halanaerobiaceae</taxon>
        <taxon>Halanaerobium</taxon>
    </lineage>
</organism>
<keyword evidence="2" id="KW-1133">Transmembrane helix</keyword>
<feature type="transmembrane region" description="Helical" evidence="2">
    <location>
        <begin position="62"/>
        <end position="81"/>
    </location>
</feature>
<dbReference type="PANTHER" id="PTHR33219">
    <property type="entry name" value="YLMG HOMOLOG PROTEIN 2, CHLOROPLASTIC"/>
    <property type="match status" value="1"/>
</dbReference>
<accession>A0A1I4GF30</accession>
<dbReference type="AlphaFoldDB" id="A0A1I4GF30"/>
<keyword evidence="2" id="KW-0472">Membrane</keyword>
<name>A0A1I4GF30_9FIRM</name>
<sequence>MYILGRVISALFEIINLLIIARVIISWIQPNPGDMRWRKVIMTIYNLTEPILGPIRSLLPQGGILGLDFSPLIALFALNIIRNFLIRIMFFGF</sequence>
<proteinExistence type="inferred from homology"/>
<dbReference type="PANTHER" id="PTHR33219:SF14">
    <property type="entry name" value="PROTEIN COFACTOR ASSEMBLY OF COMPLEX C SUBUNIT B CCB3, CHLOROPLASTIC-RELATED"/>
    <property type="match status" value="1"/>
</dbReference>